<accession>A0A644YC23</accession>
<dbReference type="AlphaFoldDB" id="A0A644YC23"/>
<dbReference type="Pfam" id="PF18812">
    <property type="entry name" value="PBECR3"/>
    <property type="match status" value="1"/>
</dbReference>
<evidence type="ECO:0000259" key="1">
    <source>
        <dbReference type="Pfam" id="PF18812"/>
    </source>
</evidence>
<evidence type="ECO:0000313" key="2">
    <source>
        <dbReference type="EMBL" id="MPM25451.1"/>
    </source>
</evidence>
<feature type="domain" description="Phage-Barnase-EndoU-ColicinE5/D-RelE like nuclease 3" evidence="1">
    <location>
        <begin position="32"/>
        <end position="143"/>
    </location>
</feature>
<dbReference type="EMBL" id="VSSQ01004501">
    <property type="protein sequence ID" value="MPM25451.1"/>
    <property type="molecule type" value="Genomic_DNA"/>
</dbReference>
<comment type="caution">
    <text evidence="2">The sequence shown here is derived from an EMBL/GenBank/DDBJ whole genome shotgun (WGS) entry which is preliminary data.</text>
</comment>
<organism evidence="2">
    <name type="scientific">bioreactor metagenome</name>
    <dbReference type="NCBI Taxonomy" id="1076179"/>
    <lineage>
        <taxon>unclassified sequences</taxon>
        <taxon>metagenomes</taxon>
        <taxon>ecological metagenomes</taxon>
    </lineage>
</organism>
<dbReference type="InterPro" id="IPR041301">
    <property type="entry name" value="PBECR3"/>
</dbReference>
<reference evidence="2" key="1">
    <citation type="submission" date="2019-08" db="EMBL/GenBank/DDBJ databases">
        <authorList>
            <person name="Kucharzyk K."/>
            <person name="Murdoch R.W."/>
            <person name="Higgins S."/>
            <person name="Loffler F."/>
        </authorList>
    </citation>
    <scope>NUCLEOTIDE SEQUENCE</scope>
</reference>
<name>A0A644YC23_9ZZZZ</name>
<proteinExistence type="predicted"/>
<sequence length="154" mass="18158">MNNILVRSFKNKAHIHYTELRDIMEDRFCTYKRVGYFKERMAENLGVKFTGTIYASPGVLKHIKKRHGKQLSKKIVGNLIEYMRNIIEDPDYIGVYKLTEKGIHIELIKKAETNILIGIDIDSKRDYIYVSTMYPISEGKINNRLYRGKLIKWK</sequence>
<protein>
    <recommendedName>
        <fullName evidence="1">Phage-Barnase-EndoU-ColicinE5/D-RelE like nuclease 3 domain-containing protein</fullName>
    </recommendedName>
</protein>
<gene>
    <name evidence="2" type="ORF">SDC9_71945</name>
</gene>